<feature type="transmembrane region" description="Helical" evidence="2">
    <location>
        <begin position="29"/>
        <end position="50"/>
    </location>
</feature>
<name>A0AAD2JI03_9STRA</name>
<evidence type="ECO:0000313" key="3">
    <source>
        <dbReference type="EMBL" id="CAJ1951846.1"/>
    </source>
</evidence>
<dbReference type="EMBL" id="CAKOGP040001792">
    <property type="protein sequence ID" value="CAJ1951846.1"/>
    <property type="molecule type" value="Genomic_DNA"/>
</dbReference>
<keyword evidence="2" id="KW-0472">Membrane</keyword>
<evidence type="ECO:0000256" key="1">
    <source>
        <dbReference type="SAM" id="MobiDB-lite"/>
    </source>
</evidence>
<feature type="region of interest" description="Disordered" evidence="1">
    <location>
        <begin position="775"/>
        <end position="800"/>
    </location>
</feature>
<feature type="compositionally biased region" description="Acidic residues" evidence="1">
    <location>
        <begin position="9"/>
        <end position="21"/>
    </location>
</feature>
<evidence type="ECO:0000313" key="4">
    <source>
        <dbReference type="Proteomes" id="UP001295423"/>
    </source>
</evidence>
<feature type="region of interest" description="Disordered" evidence="1">
    <location>
        <begin position="1"/>
        <end position="24"/>
    </location>
</feature>
<proteinExistence type="predicted"/>
<dbReference type="AlphaFoldDB" id="A0AAD2JI03"/>
<gene>
    <name evidence="3" type="ORF">CYCCA115_LOCUS13267</name>
</gene>
<feature type="compositionally biased region" description="Basic residues" evidence="1">
    <location>
        <begin position="779"/>
        <end position="800"/>
    </location>
</feature>
<accession>A0AAD2JI03</accession>
<organism evidence="3 4">
    <name type="scientific">Cylindrotheca closterium</name>
    <dbReference type="NCBI Taxonomy" id="2856"/>
    <lineage>
        <taxon>Eukaryota</taxon>
        <taxon>Sar</taxon>
        <taxon>Stramenopiles</taxon>
        <taxon>Ochrophyta</taxon>
        <taxon>Bacillariophyta</taxon>
        <taxon>Bacillariophyceae</taxon>
        <taxon>Bacillariophycidae</taxon>
        <taxon>Bacillariales</taxon>
        <taxon>Bacillariaceae</taxon>
        <taxon>Cylindrotheca</taxon>
    </lineage>
</organism>
<keyword evidence="2" id="KW-0812">Transmembrane</keyword>
<keyword evidence="4" id="KW-1185">Reference proteome</keyword>
<comment type="caution">
    <text evidence="3">The sequence shown here is derived from an EMBL/GenBank/DDBJ whole genome shotgun (WGS) entry which is preliminary data.</text>
</comment>
<reference evidence="3" key="1">
    <citation type="submission" date="2023-08" db="EMBL/GenBank/DDBJ databases">
        <authorList>
            <person name="Audoor S."/>
            <person name="Bilcke G."/>
        </authorList>
    </citation>
    <scope>NUCLEOTIDE SEQUENCE</scope>
</reference>
<evidence type="ECO:0000256" key="2">
    <source>
        <dbReference type="SAM" id="Phobius"/>
    </source>
</evidence>
<protein>
    <submittedName>
        <fullName evidence="3">Uncharacterized protein</fullName>
    </submittedName>
</protein>
<sequence>MKTKRNIQEDEDWGADDDETELQSNGSSAFGQIIVLVMVGFILLILTNVIELQGDASQPTSSSSIQKINETVVMTTSHRPIGLTTRRNRIPQDVVVKSKPNNLMVDDEQNGDDGANTNDDVQATADGGVIGDVNTVVDAPIGSLGPLPNISLKDAWLNDFARLREEEHSRGRHTYVPRGRPMDETQRQTLMDHWGSWTLVDNKERPLNDYYTKYPNRDIPRSEFPENAWQTDAEYLSKLLPEGLALVERAQEAILAEYGKTEGSWEQKAKMFKIKHFQDSSLPKSGLGAKEGTAHSSLRQGGWTTTKSWAGLKRRLLHAIMTEDNFVFAMGGHSSAAGHGNHFIQSYTLQVQWILEPVFARLGVKHEARNFGHGGLGTLQSGLAAGSIYGPDVDMLMWDAGMTEGLDKRAIAVMHRQGILGGVKVPILWSLASGILRQLHKDAGVDIGSPGSAHDGIPMIKSHEQVKTMPWAMRAVRCTNDLHSICRKGEYIGQCWVDRDDFTPNNPQGDAPKGRATWHPGSRRHQVTGRVIAFTILQALKEVLTEWKEADGYVLDDSSWHVTKYYDDMRARVSDSPNGACSDLKKVALGFACNHPVKARTEFTPRAYPSSTNLRSIMPPEMLAHITKPGGNVYRGRDVFNPVLHPPEGAVDVLSIVEAGVDFKSVMLPDYRWFYKTPSNSKPPFDTIGRGNKLATVAGDDYCDGTVDSECDRSRSNSCLLSGHNDSRNGIMYHGYSGWLFFNIPDLKYGYIVAKIETWHWEGIGIADTWDKINGNKKTAPKAKNKKKKKKKGGKHRRLKQKRNYCKTFWFEFSINGEVKTMSLSKWNTKIHSVQRVVETVSLLADPEFTGGEEKEVELGMRIRGCGKTKVFSLTHLYWS</sequence>
<dbReference type="Proteomes" id="UP001295423">
    <property type="component" value="Unassembled WGS sequence"/>
</dbReference>
<keyword evidence="2" id="KW-1133">Transmembrane helix</keyword>